<evidence type="ECO:0000313" key="4">
    <source>
        <dbReference type="Proteomes" id="UP000054823"/>
    </source>
</evidence>
<keyword evidence="1" id="KW-0472">Membrane</keyword>
<dbReference type="Pfam" id="PF07475">
    <property type="entry name" value="Hpr_kinase_C"/>
    <property type="match status" value="1"/>
</dbReference>
<evidence type="ECO:0000313" key="3">
    <source>
        <dbReference type="EMBL" id="CUH50966.1"/>
    </source>
</evidence>
<feature type="transmembrane region" description="Helical" evidence="1">
    <location>
        <begin position="129"/>
        <end position="153"/>
    </location>
</feature>
<dbReference type="EMBL" id="CYPW01000006">
    <property type="protein sequence ID" value="CUH50966.1"/>
    <property type="molecule type" value="Genomic_DNA"/>
</dbReference>
<dbReference type="Proteomes" id="UP000054823">
    <property type="component" value="Unassembled WGS sequence"/>
</dbReference>
<keyword evidence="3" id="KW-0418">Kinase</keyword>
<dbReference type="GO" id="GO:0005524">
    <property type="term" value="F:ATP binding"/>
    <property type="evidence" value="ECO:0007669"/>
    <property type="project" value="InterPro"/>
</dbReference>
<keyword evidence="1" id="KW-1133">Transmembrane helix</keyword>
<feature type="domain" description="HPr kinase/phosphorylase C-terminal" evidence="2">
    <location>
        <begin position="26"/>
        <end position="100"/>
    </location>
</feature>
<name>A0A0P1EKC3_9RHOB</name>
<dbReference type="InterPro" id="IPR027417">
    <property type="entry name" value="P-loop_NTPase"/>
</dbReference>
<organism evidence="3 4">
    <name type="scientific">Shimia marina</name>
    <dbReference type="NCBI Taxonomy" id="321267"/>
    <lineage>
        <taxon>Bacteria</taxon>
        <taxon>Pseudomonadati</taxon>
        <taxon>Pseudomonadota</taxon>
        <taxon>Alphaproteobacteria</taxon>
        <taxon>Rhodobacterales</taxon>
        <taxon>Roseobacteraceae</taxon>
    </lineage>
</organism>
<sequence>MTGAKDLFSSAPDANAVSSDDDALFLHASCVADNGRAVLIRGASGRGKSSLALQMMGYGADLVADDQTIVCRKGASLYVRAPDTTRGLIEARGVGILKASPVGEAQLHLVVDLDGREEDRLPHPRETRILGCVVPLLLGVDAAYFAAAILQFLRHGRNA</sequence>
<dbReference type="STRING" id="321267.SHM7688_00398"/>
<accession>A0A0P1EKC3</accession>
<dbReference type="EC" id="2.7.11.-" evidence="3"/>
<reference evidence="3 4" key="1">
    <citation type="submission" date="2015-09" db="EMBL/GenBank/DDBJ databases">
        <authorList>
            <consortium name="Swine Surveillance"/>
        </authorList>
    </citation>
    <scope>NUCLEOTIDE SEQUENCE [LARGE SCALE GENOMIC DNA]</scope>
    <source>
        <strain evidence="3 4">CECT 7688</strain>
    </source>
</reference>
<gene>
    <name evidence="3" type="primary">hprK</name>
    <name evidence="3" type="ORF">SHM7688_00398</name>
</gene>
<keyword evidence="4" id="KW-1185">Reference proteome</keyword>
<evidence type="ECO:0000259" key="2">
    <source>
        <dbReference type="Pfam" id="PF07475"/>
    </source>
</evidence>
<dbReference type="InterPro" id="IPR011104">
    <property type="entry name" value="Hpr_kin/Pase_C"/>
</dbReference>
<dbReference type="GO" id="GO:0000155">
    <property type="term" value="F:phosphorelay sensor kinase activity"/>
    <property type="evidence" value="ECO:0007669"/>
    <property type="project" value="InterPro"/>
</dbReference>
<proteinExistence type="predicted"/>
<dbReference type="RefSeq" id="WP_083498838.1">
    <property type="nucleotide sequence ID" value="NZ_CYPW01000006.1"/>
</dbReference>
<dbReference type="SUPFAM" id="SSF53795">
    <property type="entry name" value="PEP carboxykinase-like"/>
    <property type="match status" value="1"/>
</dbReference>
<evidence type="ECO:0000256" key="1">
    <source>
        <dbReference type="SAM" id="Phobius"/>
    </source>
</evidence>
<dbReference type="CDD" id="cd01918">
    <property type="entry name" value="HprK_C"/>
    <property type="match status" value="1"/>
</dbReference>
<dbReference type="OrthoDB" id="8326226at2"/>
<protein>
    <submittedName>
        <fullName evidence="3">HPr kinase/phosphorylase</fullName>
        <ecNumber evidence="3">2.7.11.-</ecNumber>
    </submittedName>
</protein>
<keyword evidence="3" id="KW-0808">Transferase</keyword>
<dbReference type="Gene3D" id="3.40.50.300">
    <property type="entry name" value="P-loop containing nucleotide triphosphate hydrolases"/>
    <property type="match status" value="1"/>
</dbReference>
<dbReference type="GO" id="GO:0006109">
    <property type="term" value="P:regulation of carbohydrate metabolic process"/>
    <property type="evidence" value="ECO:0007669"/>
    <property type="project" value="InterPro"/>
</dbReference>
<dbReference type="AlphaFoldDB" id="A0A0P1EKC3"/>
<keyword evidence="1" id="KW-0812">Transmembrane</keyword>